<dbReference type="RefSeq" id="WP_214160184.1">
    <property type="nucleotide sequence ID" value="NZ_JAHBAY010000019.1"/>
</dbReference>
<gene>
    <name evidence="2" type="ORF">KIH74_32160</name>
</gene>
<keyword evidence="1" id="KW-0472">Membrane</keyword>
<comment type="caution">
    <text evidence="2">The sequence shown here is derived from an EMBL/GenBank/DDBJ whole genome shotgun (WGS) entry which is preliminary data.</text>
</comment>
<sequence length="298" mass="32441">MPAPSAPTPAEPPPDELHNQTEFIKFAVQVVAPTTVVTALLYYFGYVATRARFAYFGIDLDLLGLSQQALLMRSVGVMFPPLVLALTVVAAGLWTHVTLNRLLASGRHPQTLRRVGFLVIVVGLLVLLRGTAGMVIPSIAENEPPATTPLCLASGALALATGRRILARTSPVAPARGSRYELSAWICVWTIVALGSFWAVNSFAGVYGRGQATVDSERLDERPRVIVDTKESLRVSYPGVREDLLDGPDDRRFGYRSSGWRLYAATGEQMLLIPDGWRQAGTVLLVPVNDDVRVQMYP</sequence>
<evidence type="ECO:0000313" key="3">
    <source>
        <dbReference type="Proteomes" id="UP001197247"/>
    </source>
</evidence>
<feature type="transmembrane region" description="Helical" evidence="1">
    <location>
        <begin position="82"/>
        <end position="103"/>
    </location>
</feature>
<evidence type="ECO:0000256" key="1">
    <source>
        <dbReference type="SAM" id="Phobius"/>
    </source>
</evidence>
<evidence type="ECO:0000313" key="2">
    <source>
        <dbReference type="EMBL" id="MBT0773643.1"/>
    </source>
</evidence>
<proteinExistence type="predicted"/>
<keyword evidence="3" id="KW-1185">Reference proteome</keyword>
<name>A0ABS5TS59_9ACTN</name>
<organism evidence="2 3">
    <name type="scientific">Kineosporia corallincola</name>
    <dbReference type="NCBI Taxonomy" id="2835133"/>
    <lineage>
        <taxon>Bacteria</taxon>
        <taxon>Bacillati</taxon>
        <taxon>Actinomycetota</taxon>
        <taxon>Actinomycetes</taxon>
        <taxon>Kineosporiales</taxon>
        <taxon>Kineosporiaceae</taxon>
        <taxon>Kineosporia</taxon>
    </lineage>
</organism>
<feature type="transmembrane region" description="Helical" evidence="1">
    <location>
        <begin position="182"/>
        <end position="200"/>
    </location>
</feature>
<feature type="transmembrane region" description="Helical" evidence="1">
    <location>
        <begin position="26"/>
        <end position="46"/>
    </location>
</feature>
<evidence type="ECO:0008006" key="4">
    <source>
        <dbReference type="Google" id="ProtNLM"/>
    </source>
</evidence>
<keyword evidence="1" id="KW-1133">Transmembrane helix</keyword>
<keyword evidence="1" id="KW-0812">Transmembrane</keyword>
<feature type="transmembrane region" description="Helical" evidence="1">
    <location>
        <begin position="115"/>
        <end position="140"/>
    </location>
</feature>
<feature type="transmembrane region" description="Helical" evidence="1">
    <location>
        <begin position="53"/>
        <end position="70"/>
    </location>
</feature>
<protein>
    <recommendedName>
        <fullName evidence="4">DUF5671 domain-containing protein</fullName>
    </recommendedName>
</protein>
<accession>A0ABS5TS59</accession>
<dbReference type="Proteomes" id="UP001197247">
    <property type="component" value="Unassembled WGS sequence"/>
</dbReference>
<dbReference type="EMBL" id="JAHBAY010000019">
    <property type="protein sequence ID" value="MBT0773643.1"/>
    <property type="molecule type" value="Genomic_DNA"/>
</dbReference>
<reference evidence="2 3" key="1">
    <citation type="submission" date="2021-05" db="EMBL/GenBank/DDBJ databases">
        <title>Kineosporia and Streptomyces sp. nov. two new marine actinobacteria isolated from Coral.</title>
        <authorList>
            <person name="Buangrab K."/>
            <person name="Sutthacheep M."/>
            <person name="Yeemin T."/>
            <person name="Harunari E."/>
            <person name="Igarashi Y."/>
            <person name="Kanchanasin P."/>
            <person name="Tanasupawat S."/>
            <person name="Phongsopitanun W."/>
        </authorList>
    </citation>
    <scope>NUCLEOTIDE SEQUENCE [LARGE SCALE GENOMIC DNA]</scope>
    <source>
        <strain evidence="2 3">J2-2</strain>
    </source>
</reference>